<dbReference type="AlphaFoldDB" id="A0AA36JPE9"/>
<evidence type="ECO:0000256" key="1">
    <source>
        <dbReference type="ARBA" id="ARBA00023186"/>
    </source>
</evidence>
<dbReference type="InterPro" id="IPR008012">
    <property type="entry name" value="Ump1"/>
</dbReference>
<protein>
    <submittedName>
        <fullName evidence="4">Uncharacterized protein</fullName>
    </submittedName>
</protein>
<evidence type="ECO:0000313" key="4">
    <source>
        <dbReference type="EMBL" id="CAJ1408718.1"/>
    </source>
</evidence>
<dbReference type="GO" id="GO:0043248">
    <property type="term" value="P:proteasome assembly"/>
    <property type="evidence" value="ECO:0007669"/>
    <property type="project" value="InterPro"/>
</dbReference>
<feature type="transmembrane region" description="Helical" evidence="3">
    <location>
        <begin position="221"/>
        <end position="240"/>
    </location>
</feature>
<keyword evidence="3" id="KW-0472">Membrane</keyword>
<evidence type="ECO:0000313" key="5">
    <source>
        <dbReference type="Proteomes" id="UP001178507"/>
    </source>
</evidence>
<comment type="similarity">
    <text evidence="2">Belongs to the POMP/UMP1 family.</text>
</comment>
<keyword evidence="3" id="KW-1133">Transmembrane helix</keyword>
<name>A0AA36JPE9_9DINO</name>
<keyword evidence="1" id="KW-0143">Chaperone</keyword>
<dbReference type="Proteomes" id="UP001178507">
    <property type="component" value="Unassembled WGS sequence"/>
</dbReference>
<dbReference type="PANTHER" id="PTHR12828:SF3">
    <property type="entry name" value="PROTEASOME MATURATION PROTEIN"/>
    <property type="match status" value="1"/>
</dbReference>
<organism evidence="4 5">
    <name type="scientific">Effrenium voratum</name>
    <dbReference type="NCBI Taxonomy" id="2562239"/>
    <lineage>
        <taxon>Eukaryota</taxon>
        <taxon>Sar</taxon>
        <taxon>Alveolata</taxon>
        <taxon>Dinophyceae</taxon>
        <taxon>Suessiales</taxon>
        <taxon>Symbiodiniaceae</taxon>
        <taxon>Effrenium</taxon>
    </lineage>
</organism>
<dbReference type="Pfam" id="PF05348">
    <property type="entry name" value="UMP1"/>
    <property type="match status" value="1"/>
</dbReference>
<keyword evidence="3" id="KW-0812">Transmembrane</keyword>
<feature type="transmembrane region" description="Helical" evidence="3">
    <location>
        <begin position="261"/>
        <end position="279"/>
    </location>
</feature>
<dbReference type="GO" id="GO:0005634">
    <property type="term" value="C:nucleus"/>
    <property type="evidence" value="ECO:0007669"/>
    <property type="project" value="TreeGrafter"/>
</dbReference>
<dbReference type="PANTHER" id="PTHR12828">
    <property type="entry name" value="PROTEASOME MATURATION PROTEIN UMP1"/>
    <property type="match status" value="1"/>
</dbReference>
<dbReference type="GO" id="GO:0005737">
    <property type="term" value="C:cytoplasm"/>
    <property type="evidence" value="ECO:0007669"/>
    <property type="project" value="TreeGrafter"/>
</dbReference>
<keyword evidence="5" id="KW-1185">Reference proteome</keyword>
<dbReference type="EMBL" id="CAUJNA010003730">
    <property type="protein sequence ID" value="CAJ1408718.1"/>
    <property type="molecule type" value="Genomic_DNA"/>
</dbReference>
<accession>A0AA36JPE9</accession>
<proteinExistence type="inferred from homology"/>
<evidence type="ECO:0000256" key="2">
    <source>
        <dbReference type="ARBA" id="ARBA00043974"/>
    </source>
</evidence>
<feature type="transmembrane region" description="Helical" evidence="3">
    <location>
        <begin position="299"/>
        <end position="316"/>
    </location>
</feature>
<reference evidence="4" key="1">
    <citation type="submission" date="2023-08" db="EMBL/GenBank/DDBJ databases">
        <authorList>
            <person name="Chen Y."/>
            <person name="Shah S."/>
            <person name="Dougan E. K."/>
            <person name="Thang M."/>
            <person name="Chan C."/>
        </authorList>
    </citation>
    <scope>NUCLEOTIDE SEQUENCE</scope>
</reference>
<evidence type="ECO:0000256" key="3">
    <source>
        <dbReference type="SAM" id="Phobius"/>
    </source>
</evidence>
<gene>
    <name evidence="4" type="ORF">EVOR1521_LOCUS29990</name>
</gene>
<comment type="caution">
    <text evidence="4">The sequence shown here is derived from an EMBL/GenBank/DDBJ whole genome shotgun (WGS) entry which is preliminary data.</text>
</comment>
<sequence length="335" mass="37284">MATQLQQSESPCERSVHCNSMCRETGFRQRCRLARFGSQSVSQSDSNISATAFASMKAAETMAMAYKPEVGVEMPDKRMMKQGLADCGPSKHNGEAPRHPVERLLIDHTRREQHEEMMSKALVYGQHAPLRAKMERELLSQFQRLPGLPSSLVGLETVLDMDETIEFEDIMNLEANSAMSRFTGPNRQGGVVHPSDDIYSARSTYFGVVLWLGKLMCLRRLALSCVTILYFSAYAALAIVHAFNKARNAGSGAMEKALESAVMGVCFAPMLCVLFLSVYKRADLLSQGEPYRFSLPPTYVRVAMTCAVIAFAAQMVRPETNFRALRFTHGFLNIV</sequence>